<reference evidence="15" key="1">
    <citation type="journal article" date="2014" name="Front. Microbiol.">
        <title>High frequency of phylogenetically diverse reductive dehalogenase-homologous genes in deep subseafloor sedimentary metagenomes.</title>
        <authorList>
            <person name="Kawai M."/>
            <person name="Futagami T."/>
            <person name="Toyoda A."/>
            <person name="Takaki Y."/>
            <person name="Nishi S."/>
            <person name="Hori S."/>
            <person name="Arai W."/>
            <person name="Tsubouchi T."/>
            <person name="Morono Y."/>
            <person name="Uchiyama I."/>
            <person name="Ito T."/>
            <person name="Fujiyama A."/>
            <person name="Inagaki F."/>
            <person name="Takami H."/>
        </authorList>
    </citation>
    <scope>NUCLEOTIDE SEQUENCE</scope>
    <source>
        <strain evidence="15">Expedition CK06-06</strain>
    </source>
</reference>
<keyword evidence="4" id="KW-0560">Oxidoreductase</keyword>
<dbReference type="HAMAP" id="MF_00063">
    <property type="entry name" value="CysH"/>
    <property type="match status" value="1"/>
</dbReference>
<evidence type="ECO:0000256" key="11">
    <source>
        <dbReference type="ARBA" id="ARBA00030894"/>
    </source>
</evidence>
<evidence type="ECO:0000256" key="7">
    <source>
        <dbReference type="ARBA" id="ARBA00024298"/>
    </source>
</evidence>
<evidence type="ECO:0000256" key="4">
    <source>
        <dbReference type="ARBA" id="ARBA00023002"/>
    </source>
</evidence>
<comment type="catalytic activity">
    <reaction evidence="13">
        <text>[thioredoxin]-disulfide + sulfite + AMP + 2 H(+) = adenosine 5'-phosphosulfate + [thioredoxin]-dithiol</text>
        <dbReference type="Rhea" id="RHEA:21976"/>
        <dbReference type="Rhea" id="RHEA-COMP:10698"/>
        <dbReference type="Rhea" id="RHEA-COMP:10700"/>
        <dbReference type="ChEBI" id="CHEBI:15378"/>
        <dbReference type="ChEBI" id="CHEBI:17359"/>
        <dbReference type="ChEBI" id="CHEBI:29950"/>
        <dbReference type="ChEBI" id="CHEBI:50058"/>
        <dbReference type="ChEBI" id="CHEBI:58243"/>
        <dbReference type="ChEBI" id="CHEBI:456215"/>
        <dbReference type="EC" id="1.8.4.10"/>
    </reaction>
</comment>
<name>X0SFV9_9ZZZZ</name>
<dbReference type="NCBIfam" id="TIGR00434">
    <property type="entry name" value="cysH"/>
    <property type="match status" value="1"/>
</dbReference>
<comment type="pathway">
    <text evidence="8">Sulfur metabolism; hydrogen sulfide biosynthesis; sulfite from sulfate.</text>
</comment>
<keyword evidence="6" id="KW-0411">Iron-sulfur</keyword>
<feature type="domain" description="Phosphoadenosine phosphosulphate reductase" evidence="14">
    <location>
        <begin position="34"/>
        <end position="210"/>
    </location>
</feature>
<dbReference type="NCBIfam" id="NF002537">
    <property type="entry name" value="PRK02090.1"/>
    <property type="match status" value="1"/>
</dbReference>
<dbReference type="GO" id="GO:0051536">
    <property type="term" value="F:iron-sulfur cluster binding"/>
    <property type="evidence" value="ECO:0007669"/>
    <property type="project" value="UniProtKB-KW"/>
</dbReference>
<evidence type="ECO:0000256" key="12">
    <source>
        <dbReference type="ARBA" id="ARBA00032041"/>
    </source>
</evidence>
<dbReference type="InterPro" id="IPR011798">
    <property type="entry name" value="APS_reductase"/>
</dbReference>
<comment type="caution">
    <text evidence="15">The sequence shown here is derived from an EMBL/GenBank/DDBJ whole genome shotgun (WGS) entry which is preliminary data.</text>
</comment>
<evidence type="ECO:0000256" key="2">
    <source>
        <dbReference type="ARBA" id="ARBA00022490"/>
    </source>
</evidence>
<proteinExistence type="inferred from homology"/>
<dbReference type="NCBIfam" id="TIGR02055">
    <property type="entry name" value="APS_reductase"/>
    <property type="match status" value="1"/>
</dbReference>
<dbReference type="SUPFAM" id="SSF52402">
    <property type="entry name" value="Adenine nucleotide alpha hydrolases-like"/>
    <property type="match status" value="1"/>
</dbReference>
<dbReference type="GO" id="GO:0004604">
    <property type="term" value="F:phosphoadenylyl-sulfate reductase (thioredoxin) activity"/>
    <property type="evidence" value="ECO:0007669"/>
    <property type="project" value="InterPro"/>
</dbReference>
<evidence type="ECO:0000256" key="6">
    <source>
        <dbReference type="ARBA" id="ARBA00023014"/>
    </source>
</evidence>
<dbReference type="PANTHER" id="PTHR46482">
    <property type="entry name" value="5'-ADENYLYLSULFATE REDUCTASE 3, CHLOROPLASTIC"/>
    <property type="match status" value="1"/>
</dbReference>
<evidence type="ECO:0000256" key="13">
    <source>
        <dbReference type="ARBA" id="ARBA00048441"/>
    </source>
</evidence>
<dbReference type="GO" id="GO:0043866">
    <property type="term" value="F:adenylyl-sulfate reductase (thioredoxin) activity"/>
    <property type="evidence" value="ECO:0007669"/>
    <property type="project" value="UniProtKB-EC"/>
</dbReference>
<comment type="cofactor">
    <cofactor evidence="1">
        <name>[4Fe-4S] cluster</name>
        <dbReference type="ChEBI" id="CHEBI:49883"/>
    </cofactor>
</comment>
<dbReference type="EMBL" id="BARS01009389">
    <property type="protein sequence ID" value="GAF73976.1"/>
    <property type="molecule type" value="Genomic_DNA"/>
</dbReference>
<dbReference type="GO" id="GO:0019344">
    <property type="term" value="P:cysteine biosynthetic process"/>
    <property type="evidence" value="ECO:0007669"/>
    <property type="project" value="InterPro"/>
</dbReference>
<sequence>MNSRIFEEIPRGGLESRDPTEILTWIIQRFHPRLALSCSFGNPEGMVLLDMMHRIEPSSRVFILDTGRMPQETYDLIDRVRDRYGKEVEVVLPDSAAVQSMVSKHGMNLFYESLEKRQLCCRLRKVEPNARFLAGLDAYVTGLRRGQSVTRTDVGKVEIDRANGDILKVNPLVGWDYDDVWKYVRARSVPVNRLHDRGYPSVGCAPCTRAIQAGEDPRAGRWWWENPETKECGLHPDEEIGGSGI</sequence>
<keyword evidence="3" id="KW-0479">Metal-binding</keyword>
<dbReference type="Pfam" id="PF01507">
    <property type="entry name" value="PAPS_reduct"/>
    <property type="match status" value="1"/>
</dbReference>
<dbReference type="PIRSF" id="PIRSF000857">
    <property type="entry name" value="PAPS_reductase"/>
    <property type="match status" value="1"/>
</dbReference>
<dbReference type="InterPro" id="IPR002500">
    <property type="entry name" value="PAPS_reduct_dom"/>
</dbReference>
<evidence type="ECO:0000256" key="3">
    <source>
        <dbReference type="ARBA" id="ARBA00022723"/>
    </source>
</evidence>
<dbReference type="InterPro" id="IPR014729">
    <property type="entry name" value="Rossmann-like_a/b/a_fold"/>
</dbReference>
<protein>
    <recommendedName>
        <fullName evidence="10">Adenosine 5'-phosphosulfate reductase</fullName>
        <ecNumber evidence="9">1.8.4.10</ecNumber>
    </recommendedName>
    <alternativeName>
        <fullName evidence="12">5'-adenylylsulfate reductase</fullName>
    </alternativeName>
    <alternativeName>
        <fullName evidence="11">Thioredoxin-dependent 5'-adenylylsulfate reductase</fullName>
    </alternativeName>
</protein>
<evidence type="ECO:0000259" key="14">
    <source>
        <dbReference type="Pfam" id="PF01507"/>
    </source>
</evidence>
<dbReference type="GO" id="GO:0046872">
    <property type="term" value="F:metal ion binding"/>
    <property type="evidence" value="ECO:0007669"/>
    <property type="project" value="UniProtKB-KW"/>
</dbReference>
<evidence type="ECO:0000256" key="9">
    <source>
        <dbReference type="ARBA" id="ARBA00024386"/>
    </source>
</evidence>
<accession>X0SFV9</accession>
<gene>
    <name evidence="15" type="ORF">S01H1_17667</name>
</gene>
<evidence type="ECO:0000256" key="1">
    <source>
        <dbReference type="ARBA" id="ARBA00001966"/>
    </source>
</evidence>
<evidence type="ECO:0000256" key="10">
    <source>
        <dbReference type="ARBA" id="ARBA00029514"/>
    </source>
</evidence>
<dbReference type="GO" id="GO:0019379">
    <property type="term" value="P:sulfate assimilation, phosphoadenylyl sulfate reduction by phosphoadenylyl-sulfate reductase (thioredoxin)"/>
    <property type="evidence" value="ECO:0007669"/>
    <property type="project" value="InterPro"/>
</dbReference>
<keyword evidence="5" id="KW-0408">Iron</keyword>
<dbReference type="PANTHER" id="PTHR46482:SF9">
    <property type="entry name" value="5'-ADENYLYLSULFATE REDUCTASE 1, CHLOROPLASTIC"/>
    <property type="match status" value="1"/>
</dbReference>
<comment type="function">
    <text evidence="7">Catalyzes the formation of sulfite from adenosine 5'-phosphosulfate (APS) using thioredoxin as an electron donor.</text>
</comment>
<evidence type="ECO:0000313" key="15">
    <source>
        <dbReference type="EMBL" id="GAF73976.1"/>
    </source>
</evidence>
<dbReference type="CDD" id="cd23945">
    <property type="entry name" value="PAPS_reductase"/>
    <property type="match status" value="1"/>
</dbReference>
<dbReference type="Gene3D" id="3.40.50.620">
    <property type="entry name" value="HUPs"/>
    <property type="match status" value="1"/>
</dbReference>
<organism evidence="15">
    <name type="scientific">marine sediment metagenome</name>
    <dbReference type="NCBI Taxonomy" id="412755"/>
    <lineage>
        <taxon>unclassified sequences</taxon>
        <taxon>metagenomes</taxon>
        <taxon>ecological metagenomes</taxon>
    </lineage>
</organism>
<evidence type="ECO:0000256" key="8">
    <source>
        <dbReference type="ARBA" id="ARBA00024327"/>
    </source>
</evidence>
<dbReference type="InterPro" id="IPR004511">
    <property type="entry name" value="PAPS/APS_Rdtase"/>
</dbReference>
<evidence type="ECO:0000256" key="5">
    <source>
        <dbReference type="ARBA" id="ARBA00023004"/>
    </source>
</evidence>
<dbReference type="AlphaFoldDB" id="X0SFV9"/>
<keyword evidence="2" id="KW-0963">Cytoplasm</keyword>
<dbReference type="EC" id="1.8.4.10" evidence="9"/>